<name>A0A8H9IYP9_9PSEU</name>
<dbReference type="AlphaFoldDB" id="A0A8H9IYP9"/>
<dbReference type="RefSeq" id="WP_145936239.1">
    <property type="nucleotide sequence ID" value="NZ_BNAV01000003.1"/>
</dbReference>
<keyword evidence="4" id="KW-1185">Reference proteome</keyword>
<evidence type="ECO:0000256" key="2">
    <source>
        <dbReference type="SAM" id="Phobius"/>
    </source>
</evidence>
<evidence type="ECO:0000313" key="3">
    <source>
        <dbReference type="EMBL" id="GHF51402.1"/>
    </source>
</evidence>
<reference evidence="3" key="1">
    <citation type="journal article" date="2014" name="Int. J. Syst. Evol. Microbiol.">
        <title>Complete genome sequence of Corynebacterium casei LMG S-19264T (=DSM 44701T), isolated from a smear-ripened cheese.</title>
        <authorList>
            <consortium name="US DOE Joint Genome Institute (JGI-PGF)"/>
            <person name="Walter F."/>
            <person name="Albersmeier A."/>
            <person name="Kalinowski J."/>
            <person name="Ruckert C."/>
        </authorList>
    </citation>
    <scope>NUCLEOTIDE SEQUENCE</scope>
    <source>
        <strain evidence="3">CGMCC 4.7679</strain>
    </source>
</reference>
<evidence type="ECO:0000256" key="1">
    <source>
        <dbReference type="SAM" id="MobiDB-lite"/>
    </source>
</evidence>
<evidence type="ECO:0000313" key="4">
    <source>
        <dbReference type="Proteomes" id="UP000658656"/>
    </source>
</evidence>
<dbReference type="SUPFAM" id="SSF81995">
    <property type="entry name" value="beta-sandwich domain of Sec23/24"/>
    <property type="match status" value="1"/>
</dbReference>
<evidence type="ECO:0008006" key="5">
    <source>
        <dbReference type="Google" id="ProtNLM"/>
    </source>
</evidence>
<dbReference type="Proteomes" id="UP000658656">
    <property type="component" value="Unassembled WGS sequence"/>
</dbReference>
<proteinExistence type="predicted"/>
<organism evidence="3 4">
    <name type="scientific">Amycolatopsis bartoniae</name>
    <dbReference type="NCBI Taxonomy" id="941986"/>
    <lineage>
        <taxon>Bacteria</taxon>
        <taxon>Bacillati</taxon>
        <taxon>Actinomycetota</taxon>
        <taxon>Actinomycetes</taxon>
        <taxon>Pseudonocardiales</taxon>
        <taxon>Pseudonocardiaceae</taxon>
        <taxon>Amycolatopsis</taxon>
    </lineage>
</organism>
<comment type="caution">
    <text evidence="3">The sequence shown here is derived from an EMBL/GenBank/DDBJ whole genome shotgun (WGS) entry which is preliminary data.</text>
</comment>
<feature type="region of interest" description="Disordered" evidence="1">
    <location>
        <begin position="1"/>
        <end position="49"/>
    </location>
</feature>
<keyword evidence="2" id="KW-0472">Membrane</keyword>
<keyword evidence="2" id="KW-0812">Transmembrane</keyword>
<sequence length="449" mass="47132">MTTPEQPGPWQQQPQPYQQPQQGYPPQQQPGYGYPPPQPGYGVPQQPPRKRRRGLIIGLVIALVAVAGGGTTWYLLAQGGSGSDTPTEAALKLTGSLGNGDLVGVLDSLAPAEAALFTDPVNDGTAELKRLGVLDGNADPNALSGIKVTSQNLTFDEAGAQKVNGHVTITKLTGGTLTVNSDFSKLPLAKQFLGELPDTPKSGQQTETIDIGQEVRKSGEPVRIATVEVDGEWYPSLLYTIADYALREAGEQWPSTSIPANGAASANDAVKDLVQAGLDADVQRVIELLPPDEMGVLHDAGPALVDAAKGQAEPTGAKVLDLQTATSDVTGGTRATLTSLKLQDPSGGTYSVTRTDDCYEVTGEGRTQRLCADELADQIESEAGELPTAVRDVLKHLSSGILRQGVGVVTTKVDGKYYVSPVRTLTEQGMTILRSLQPGDITALLHAAG</sequence>
<dbReference type="EMBL" id="BNAV01000003">
    <property type="protein sequence ID" value="GHF51402.1"/>
    <property type="molecule type" value="Genomic_DNA"/>
</dbReference>
<gene>
    <name evidence="3" type="ORF">GCM10017566_25670</name>
</gene>
<accession>A0A8H9IYP9</accession>
<keyword evidence="2" id="KW-1133">Transmembrane helix</keyword>
<feature type="transmembrane region" description="Helical" evidence="2">
    <location>
        <begin position="55"/>
        <end position="76"/>
    </location>
</feature>
<dbReference type="OrthoDB" id="3574198at2"/>
<feature type="compositionally biased region" description="Low complexity" evidence="1">
    <location>
        <begin position="8"/>
        <end position="32"/>
    </location>
</feature>
<protein>
    <recommendedName>
        <fullName evidence="5">Flagellar basal body protein FliL</fullName>
    </recommendedName>
</protein>
<reference evidence="3" key="2">
    <citation type="submission" date="2020-09" db="EMBL/GenBank/DDBJ databases">
        <authorList>
            <person name="Sun Q."/>
            <person name="Zhou Y."/>
        </authorList>
    </citation>
    <scope>NUCLEOTIDE SEQUENCE</scope>
    <source>
        <strain evidence="3">CGMCC 4.7679</strain>
    </source>
</reference>